<dbReference type="Pfam" id="PF00460">
    <property type="entry name" value="Flg_bb_rod"/>
    <property type="match status" value="1"/>
</dbReference>
<evidence type="ECO:0000256" key="3">
    <source>
        <dbReference type="RuleBase" id="RU362062"/>
    </source>
</evidence>
<evidence type="ECO:0000256" key="2">
    <source>
        <dbReference type="ARBA" id="ARBA00009677"/>
    </source>
</evidence>
<evidence type="ECO:0000256" key="1">
    <source>
        <dbReference type="ARBA" id="ARBA00004117"/>
    </source>
</evidence>
<keyword evidence="6" id="KW-0969">Cilium</keyword>
<feature type="domain" description="Flagellar basal-body/hook protein C-terminal" evidence="5">
    <location>
        <begin position="86"/>
        <end position="129"/>
    </location>
</feature>
<dbReference type="AlphaFoldDB" id="A0A255Y791"/>
<evidence type="ECO:0000313" key="6">
    <source>
        <dbReference type="EMBL" id="OYQ25097.1"/>
    </source>
</evidence>
<dbReference type="InterPro" id="IPR001444">
    <property type="entry name" value="Flag_bb_rod_N"/>
</dbReference>
<reference evidence="6 7" key="1">
    <citation type="submission" date="2017-07" db="EMBL/GenBank/DDBJ databases">
        <title>Sandarakinorhabdus cyanobacteriorum sp. nov., a novel bacterium isolated from cyanobacterial aggregates in a eutrophic lake.</title>
        <authorList>
            <person name="Cai H."/>
        </authorList>
    </citation>
    <scope>NUCLEOTIDE SEQUENCE [LARGE SCALE GENOMIC DNA]</scope>
    <source>
        <strain evidence="6 7">TH057</strain>
    </source>
</reference>
<dbReference type="RefSeq" id="WP_094474923.1">
    <property type="nucleotide sequence ID" value="NZ_NOXT01000123.1"/>
</dbReference>
<dbReference type="Pfam" id="PF06429">
    <property type="entry name" value="Flg_bbr_C"/>
    <property type="match status" value="1"/>
</dbReference>
<protein>
    <recommendedName>
        <fullName evidence="3">Flagellar basal-body rod protein FlgC</fullName>
    </recommendedName>
</protein>
<dbReference type="GO" id="GO:0030694">
    <property type="term" value="C:bacterial-type flagellum basal body, rod"/>
    <property type="evidence" value="ECO:0007669"/>
    <property type="project" value="UniProtKB-UniRule"/>
</dbReference>
<accession>A0A255Y791</accession>
<organism evidence="6 7">
    <name type="scientific">Sandarakinorhabdus cyanobacteriorum</name>
    <dbReference type="NCBI Taxonomy" id="1981098"/>
    <lineage>
        <taxon>Bacteria</taxon>
        <taxon>Pseudomonadati</taxon>
        <taxon>Pseudomonadota</taxon>
        <taxon>Alphaproteobacteria</taxon>
        <taxon>Sphingomonadales</taxon>
        <taxon>Sphingosinicellaceae</taxon>
        <taxon>Sandarakinorhabdus</taxon>
    </lineage>
</organism>
<keyword evidence="6" id="KW-0966">Cell projection</keyword>
<keyword evidence="7" id="KW-1185">Reference proteome</keyword>
<name>A0A255Y791_9SPHN</name>
<dbReference type="EMBL" id="NOXT01000123">
    <property type="protein sequence ID" value="OYQ25097.1"/>
    <property type="molecule type" value="Genomic_DNA"/>
</dbReference>
<dbReference type="OrthoDB" id="9813951at2"/>
<keyword evidence="3" id="KW-0975">Bacterial flagellum</keyword>
<evidence type="ECO:0000259" key="5">
    <source>
        <dbReference type="Pfam" id="PF06429"/>
    </source>
</evidence>
<comment type="subcellular location">
    <subcellularLocation>
        <location evidence="1 3">Bacterial flagellum basal body</location>
    </subcellularLocation>
</comment>
<keyword evidence="6" id="KW-0282">Flagellum</keyword>
<dbReference type="InterPro" id="IPR006299">
    <property type="entry name" value="FlgC"/>
</dbReference>
<dbReference type="NCBIfam" id="TIGR01395">
    <property type="entry name" value="FlgC"/>
    <property type="match status" value="1"/>
</dbReference>
<comment type="caution">
    <text evidence="6">The sequence shown here is derived from an EMBL/GenBank/DDBJ whole genome shotgun (WGS) entry which is preliminary data.</text>
</comment>
<proteinExistence type="inferred from homology"/>
<dbReference type="Proteomes" id="UP000216991">
    <property type="component" value="Unassembled WGS sequence"/>
</dbReference>
<evidence type="ECO:0000259" key="4">
    <source>
        <dbReference type="Pfam" id="PF00460"/>
    </source>
</evidence>
<dbReference type="InterPro" id="IPR010930">
    <property type="entry name" value="Flg_bb/hook_C_dom"/>
</dbReference>
<gene>
    <name evidence="6" type="primary">flgC</name>
    <name evidence="6" type="ORF">CHU93_14810</name>
</gene>
<dbReference type="GO" id="GO:0071973">
    <property type="term" value="P:bacterial-type flagellum-dependent cell motility"/>
    <property type="evidence" value="ECO:0007669"/>
    <property type="project" value="UniProtKB-UniRule"/>
</dbReference>
<feature type="domain" description="Flagellar basal body rod protein N-terminal" evidence="4">
    <location>
        <begin position="9"/>
        <end position="32"/>
    </location>
</feature>
<comment type="similarity">
    <text evidence="2">Belongs to the flagella basal body rod proteins family.</text>
</comment>
<evidence type="ECO:0000313" key="7">
    <source>
        <dbReference type="Proteomes" id="UP000216991"/>
    </source>
</evidence>
<comment type="subunit">
    <text evidence="3">The basal body constitutes a major portion of the flagellar organelle and consists of four rings (L,P,S, and M) mounted on a central rod. The rod consists of about 26 subunits of FlgG in the distal portion, and FlgB, FlgC and FlgF are thought to build up the proximal portion of the rod with about 6 subunits each.</text>
</comment>
<sequence>MARDLTIFDISGRAMAAQRVRMNAIASNLANAGSIAGKEADAYRALRPVFATHYQGQAATVDVASMARTGSPEKKLDPDHPLADATGHVWQAAVDPNQEMVEMVETARAYANNVEVLATARSLAMDTLRIGK</sequence>